<gene>
    <name evidence="1" type="ORF">HFQ381_LOCUS8792</name>
</gene>
<reference evidence="1" key="1">
    <citation type="submission" date="2021-02" db="EMBL/GenBank/DDBJ databases">
        <authorList>
            <person name="Nowell W R."/>
        </authorList>
    </citation>
    <scope>NUCLEOTIDE SEQUENCE</scope>
</reference>
<organism evidence="1 2">
    <name type="scientific">Rotaria socialis</name>
    <dbReference type="NCBI Taxonomy" id="392032"/>
    <lineage>
        <taxon>Eukaryota</taxon>
        <taxon>Metazoa</taxon>
        <taxon>Spiralia</taxon>
        <taxon>Gnathifera</taxon>
        <taxon>Rotifera</taxon>
        <taxon>Eurotatoria</taxon>
        <taxon>Bdelloidea</taxon>
        <taxon>Philodinida</taxon>
        <taxon>Philodinidae</taxon>
        <taxon>Rotaria</taxon>
    </lineage>
</organism>
<name>A0A820D1C4_9BILA</name>
<accession>A0A820D1C4</accession>
<evidence type="ECO:0008006" key="3">
    <source>
        <dbReference type="Google" id="ProtNLM"/>
    </source>
</evidence>
<proteinExistence type="predicted"/>
<dbReference type="AlphaFoldDB" id="A0A820D1C4"/>
<evidence type="ECO:0000313" key="2">
    <source>
        <dbReference type="Proteomes" id="UP000663851"/>
    </source>
</evidence>
<sequence length="302" mass="35697">MMENSFIFTMDSGPFLDIIPILLGHLDLLSLIRLAQACRFWKRRIYGDLKLWPNVIELPFICQMRVYDCKCHDTEKTIQVKLWSMVLPPEDPKALETILEKMTSSEESIRRFRHVEKVLFKNFIHTDVSLRFTSLLFPSIKEISFEGHRQNLERFFTHDSCWSTCKTQLNLQDSIPFMALCRRCGLHFNELKNEKEMLRLYLPGTYSRYGHSCSSFNCCGSGIPQYASSLECQYSHHTKCVNLSSKWHPEYMFLKFEPDKFPLVFTSRRNLNPCYAVWNKTQQHQNKTSEMNESIHVFSDFR</sequence>
<dbReference type="Proteomes" id="UP000663851">
    <property type="component" value="Unassembled WGS sequence"/>
</dbReference>
<comment type="caution">
    <text evidence="1">The sequence shown here is derived from an EMBL/GenBank/DDBJ whole genome shotgun (WGS) entry which is preliminary data.</text>
</comment>
<evidence type="ECO:0000313" key="1">
    <source>
        <dbReference type="EMBL" id="CAF4223698.1"/>
    </source>
</evidence>
<protein>
    <recommendedName>
        <fullName evidence="3">F-box domain-containing protein</fullName>
    </recommendedName>
</protein>
<dbReference type="EMBL" id="CAJOBO010000447">
    <property type="protein sequence ID" value="CAF4223698.1"/>
    <property type="molecule type" value="Genomic_DNA"/>
</dbReference>